<name>A0A835N4Y8_9ROSI</name>
<reference evidence="2 3" key="1">
    <citation type="submission" date="2020-10" db="EMBL/GenBank/DDBJ databases">
        <title>Plant Genome Project.</title>
        <authorList>
            <person name="Zhang R.-G."/>
        </authorList>
    </citation>
    <scope>NUCLEOTIDE SEQUENCE [LARGE SCALE GENOMIC DNA]</scope>
    <source>
        <strain evidence="2">FAFU-HL-1</strain>
        <tissue evidence="2">Leaf</tissue>
    </source>
</reference>
<accession>A0A835N4Y8</accession>
<feature type="region of interest" description="Disordered" evidence="1">
    <location>
        <begin position="1"/>
        <end position="33"/>
    </location>
</feature>
<evidence type="ECO:0000313" key="2">
    <source>
        <dbReference type="EMBL" id="KAF9686344.1"/>
    </source>
</evidence>
<dbReference type="AlphaFoldDB" id="A0A835N4Y8"/>
<comment type="caution">
    <text evidence="2">The sequence shown here is derived from an EMBL/GenBank/DDBJ whole genome shotgun (WGS) entry which is preliminary data.</text>
</comment>
<evidence type="ECO:0000256" key="1">
    <source>
        <dbReference type="SAM" id="MobiDB-lite"/>
    </source>
</evidence>
<dbReference type="PANTHER" id="PTHR11439">
    <property type="entry name" value="GAG-POL-RELATED RETROTRANSPOSON"/>
    <property type="match status" value="1"/>
</dbReference>
<organism evidence="2 3">
    <name type="scientific">Salix dunnii</name>
    <dbReference type="NCBI Taxonomy" id="1413687"/>
    <lineage>
        <taxon>Eukaryota</taxon>
        <taxon>Viridiplantae</taxon>
        <taxon>Streptophyta</taxon>
        <taxon>Embryophyta</taxon>
        <taxon>Tracheophyta</taxon>
        <taxon>Spermatophyta</taxon>
        <taxon>Magnoliopsida</taxon>
        <taxon>eudicotyledons</taxon>
        <taxon>Gunneridae</taxon>
        <taxon>Pentapetalae</taxon>
        <taxon>rosids</taxon>
        <taxon>fabids</taxon>
        <taxon>Malpighiales</taxon>
        <taxon>Salicaceae</taxon>
        <taxon>Saliceae</taxon>
        <taxon>Salix</taxon>
    </lineage>
</organism>
<gene>
    <name evidence="2" type="ORF">SADUNF_Sadunf03G0149000</name>
</gene>
<dbReference type="Proteomes" id="UP000657918">
    <property type="component" value="Unassembled WGS sequence"/>
</dbReference>
<evidence type="ECO:0000313" key="3">
    <source>
        <dbReference type="Proteomes" id="UP000657918"/>
    </source>
</evidence>
<dbReference type="PANTHER" id="PTHR11439:SF483">
    <property type="entry name" value="PEPTIDE SYNTHASE GLIP-LIKE, PUTATIVE (AFU_ORTHOLOGUE AFUA_3G12920)-RELATED"/>
    <property type="match status" value="1"/>
</dbReference>
<protein>
    <submittedName>
        <fullName evidence="2">Uncharacterized protein</fullName>
    </submittedName>
</protein>
<proteinExistence type="predicted"/>
<keyword evidence="3" id="KW-1185">Reference proteome</keyword>
<sequence>MAASLGIGRRSPSTYPAFGGSNEGKDRERARGSPLTTNVPVAWRNQHDRHGMIGVSLDDCTFTSAYVTILESTPISRCSRHQEVVARSSTEAEFWALATAASETIWILHLLHELGFPLSSPPKLLCDNLGALISATIQLNIFT</sequence>
<dbReference type="OrthoDB" id="1721964at2759"/>
<dbReference type="EMBL" id="JADGMS010000003">
    <property type="protein sequence ID" value="KAF9686344.1"/>
    <property type="molecule type" value="Genomic_DNA"/>
</dbReference>
<dbReference type="CDD" id="cd09272">
    <property type="entry name" value="RNase_HI_RT_Ty1"/>
    <property type="match status" value="1"/>
</dbReference>